<dbReference type="Gene3D" id="1.10.10.10">
    <property type="entry name" value="Winged helix-like DNA-binding domain superfamily/Winged helix DNA-binding domain"/>
    <property type="match status" value="1"/>
</dbReference>
<comment type="caution">
    <text evidence="3">The sequence shown here is derived from an EMBL/GenBank/DDBJ whole genome shotgun (WGS) entry which is preliminary data.</text>
</comment>
<gene>
    <name evidence="3" type="ORF">QOZ88_11500</name>
</gene>
<dbReference type="Gene3D" id="3.40.50.150">
    <property type="entry name" value="Vaccinia Virus protein VP39"/>
    <property type="match status" value="1"/>
</dbReference>
<dbReference type="Proteomes" id="UP001233673">
    <property type="component" value="Unassembled WGS sequence"/>
</dbReference>
<dbReference type="InterPro" id="IPR029063">
    <property type="entry name" value="SAM-dependent_MTases_sf"/>
</dbReference>
<organism evidence="3 4">
    <name type="scientific">Blastococcus carthaginiensis</name>
    <dbReference type="NCBI Taxonomy" id="3050034"/>
    <lineage>
        <taxon>Bacteria</taxon>
        <taxon>Bacillati</taxon>
        <taxon>Actinomycetota</taxon>
        <taxon>Actinomycetes</taxon>
        <taxon>Geodermatophilales</taxon>
        <taxon>Geodermatophilaceae</taxon>
        <taxon>Blastococcus</taxon>
    </lineage>
</organism>
<dbReference type="PANTHER" id="PTHR45128:SF2">
    <property type="entry name" value="METHYLTRANSFERASE DOMAIN-CONTAINING PROTEIN"/>
    <property type="match status" value="1"/>
</dbReference>
<dbReference type="InterPro" id="IPR036388">
    <property type="entry name" value="WH-like_DNA-bd_sf"/>
</dbReference>
<accession>A0ABT9IDT9</accession>
<evidence type="ECO:0000313" key="4">
    <source>
        <dbReference type="Proteomes" id="UP001233673"/>
    </source>
</evidence>
<protein>
    <submittedName>
        <fullName evidence="3">Class I SAM-dependent methyltransferase</fullName>
        <ecNumber evidence="3">2.1.-.-</ecNumber>
    </submittedName>
</protein>
<dbReference type="EMBL" id="JASNFN010000012">
    <property type="protein sequence ID" value="MDP5183265.1"/>
    <property type="molecule type" value="Genomic_DNA"/>
</dbReference>
<dbReference type="CDD" id="cd02440">
    <property type="entry name" value="AdoMet_MTases"/>
    <property type="match status" value="1"/>
</dbReference>
<dbReference type="Pfam" id="PF21320">
    <property type="entry name" value="WHD_Rv2258c"/>
    <property type="match status" value="1"/>
</dbReference>
<dbReference type="Pfam" id="PF13847">
    <property type="entry name" value="Methyltransf_31"/>
    <property type="match status" value="1"/>
</dbReference>
<evidence type="ECO:0000259" key="1">
    <source>
        <dbReference type="Pfam" id="PF13847"/>
    </source>
</evidence>
<keyword evidence="4" id="KW-1185">Reference proteome</keyword>
<dbReference type="InterPro" id="IPR036390">
    <property type="entry name" value="WH_DNA-bd_sf"/>
</dbReference>
<dbReference type="GO" id="GO:0008168">
    <property type="term" value="F:methyltransferase activity"/>
    <property type="evidence" value="ECO:0007669"/>
    <property type="project" value="UniProtKB-KW"/>
</dbReference>
<dbReference type="SUPFAM" id="SSF46785">
    <property type="entry name" value="Winged helix' DNA-binding domain"/>
    <property type="match status" value="1"/>
</dbReference>
<dbReference type="SUPFAM" id="SSF53335">
    <property type="entry name" value="S-adenosyl-L-methionine-dependent methyltransferases"/>
    <property type="match status" value="1"/>
</dbReference>
<dbReference type="InterPro" id="IPR048711">
    <property type="entry name" value="WHD_Rv2258c"/>
</dbReference>
<evidence type="ECO:0000313" key="3">
    <source>
        <dbReference type="EMBL" id="MDP5183265.1"/>
    </source>
</evidence>
<feature type="domain" description="S-adenosylmethionine-dependent methyltransferase Rv2258c-like winged HTH" evidence="2">
    <location>
        <begin position="26"/>
        <end position="98"/>
    </location>
</feature>
<dbReference type="RefSeq" id="WP_305999908.1">
    <property type="nucleotide sequence ID" value="NZ_JASNFN010000012.1"/>
</dbReference>
<feature type="domain" description="Methyltransferase" evidence="1">
    <location>
        <begin position="174"/>
        <end position="288"/>
    </location>
</feature>
<dbReference type="PANTHER" id="PTHR45128">
    <property type="entry name" value="METHYLTRANSFERASE TYPE 11"/>
    <property type="match status" value="1"/>
</dbReference>
<sequence>MTTAAPDMEKVGAFAQQVGAVLAGGATTAMMVVGDRAGLYAAMAAGGPLTPAQLAREAGAAEPYVREWLSQQAAVGFVTFDPIDGTFTLPPEHAAVLASDDSPAAMIGAAPLISGMHRRTDQLVEVFRSGAGIPWADQDPATFESTERFFRVGYRNSLVSEWIPALDGVHEKLEAGATVVDVGCGHGAPLLLMAEAYPNSQFVGYDVHRPSVETATKRAAEAGVSNRVRFEVNSCQGYPDTGVDVVTFFDAFHDLGDPVGAASHARRSLAPDGTLVLVEPLAADDLATTLATAPMAALGFAASTFLCTPNSLSQPVGLALGAQAGEARLRDALTEAGYSSVRRAAENDFNMVVEAKP</sequence>
<evidence type="ECO:0000259" key="2">
    <source>
        <dbReference type="Pfam" id="PF21320"/>
    </source>
</evidence>
<dbReference type="EC" id="2.1.-.-" evidence="3"/>
<dbReference type="InterPro" id="IPR053173">
    <property type="entry name" value="SAM-binding_MTase"/>
</dbReference>
<dbReference type="InterPro" id="IPR025714">
    <property type="entry name" value="Methyltranfer_dom"/>
</dbReference>
<proteinExistence type="predicted"/>
<reference evidence="4" key="1">
    <citation type="submission" date="2023-05" db="EMBL/GenBank/DDBJ databases">
        <title>Draft genome of Pseudofrankia sp. BMG5.37.</title>
        <authorList>
            <person name="Gtari M."/>
            <person name="Ghodhbane F."/>
            <person name="Sbissi I."/>
        </authorList>
    </citation>
    <scope>NUCLEOTIDE SEQUENCE [LARGE SCALE GENOMIC DNA]</scope>
    <source>
        <strain evidence="4">BMG 814</strain>
    </source>
</reference>
<keyword evidence="3" id="KW-0489">Methyltransferase</keyword>
<keyword evidence="3" id="KW-0808">Transferase</keyword>
<name>A0ABT9IDT9_9ACTN</name>
<dbReference type="GO" id="GO:0032259">
    <property type="term" value="P:methylation"/>
    <property type="evidence" value="ECO:0007669"/>
    <property type="project" value="UniProtKB-KW"/>
</dbReference>